<evidence type="ECO:0000256" key="2">
    <source>
        <dbReference type="ARBA" id="ARBA00008221"/>
    </source>
</evidence>
<keyword evidence="4 9" id="KW-1133">Transmembrane helix</keyword>
<dbReference type="PANTHER" id="PTHR13029:SF18">
    <property type="entry name" value="MYELIN REGULATORY FACTOR HOMOLOG 1"/>
    <property type="match status" value="1"/>
</dbReference>
<evidence type="ECO:0000256" key="8">
    <source>
        <dbReference type="SAM" id="MobiDB-lite"/>
    </source>
</evidence>
<dbReference type="Pfam" id="PF13888">
    <property type="entry name" value="MRF_C2"/>
    <property type="match status" value="1"/>
</dbReference>
<feature type="region of interest" description="Disordered" evidence="8">
    <location>
        <begin position="748"/>
        <end position="790"/>
    </location>
</feature>
<dbReference type="Pfam" id="PF13884">
    <property type="entry name" value="Peptidase_S74"/>
    <property type="match status" value="1"/>
</dbReference>
<evidence type="ECO:0000256" key="1">
    <source>
        <dbReference type="ARBA" id="ARBA00004167"/>
    </source>
</evidence>
<evidence type="ECO:0000256" key="4">
    <source>
        <dbReference type="ARBA" id="ARBA00022989"/>
    </source>
</evidence>
<comment type="similarity">
    <text evidence="2">Belongs to the MRF family.</text>
</comment>
<dbReference type="GO" id="GO:0016540">
    <property type="term" value="P:protein autoprocessing"/>
    <property type="evidence" value="ECO:0007669"/>
    <property type="project" value="InterPro"/>
</dbReference>
<feature type="region of interest" description="Disordered" evidence="8">
    <location>
        <begin position="107"/>
        <end position="198"/>
    </location>
</feature>
<dbReference type="PROSITE" id="PS51517">
    <property type="entry name" value="NDT80"/>
    <property type="match status" value="1"/>
</dbReference>
<dbReference type="GO" id="GO:0005634">
    <property type="term" value="C:nucleus"/>
    <property type="evidence" value="ECO:0007669"/>
    <property type="project" value="TreeGrafter"/>
</dbReference>
<feature type="DNA-binding region" description="NDT80" evidence="7">
    <location>
        <begin position="302"/>
        <end position="561"/>
    </location>
</feature>
<dbReference type="KEGG" id="bgt:106057857"/>
<dbReference type="CDD" id="cd10144">
    <property type="entry name" value="Peptidase_S74_CIMCD"/>
    <property type="match status" value="1"/>
</dbReference>
<proteinExistence type="inferred from homology"/>
<evidence type="ECO:0000256" key="9">
    <source>
        <dbReference type="SAM" id="Phobius"/>
    </source>
</evidence>
<keyword evidence="6 9" id="KW-0472">Membrane</keyword>
<dbReference type="STRING" id="6526.A0A2C9K8J6"/>
<dbReference type="FunFam" id="2.60.40.1390:FF:000004">
    <property type="entry name" value="Myelin regulatory factor"/>
    <property type="match status" value="1"/>
</dbReference>
<feature type="region of interest" description="Disordered" evidence="8">
    <location>
        <begin position="240"/>
        <end position="273"/>
    </location>
</feature>
<feature type="region of interest" description="Disordered" evidence="8">
    <location>
        <begin position="950"/>
        <end position="973"/>
    </location>
</feature>
<dbReference type="InterPro" id="IPR051577">
    <property type="entry name" value="MRF-like"/>
</dbReference>
<feature type="transmembrane region" description="Helical" evidence="9">
    <location>
        <begin position="817"/>
        <end position="839"/>
    </location>
</feature>
<evidence type="ECO:0000259" key="11">
    <source>
        <dbReference type="PROSITE" id="PS51688"/>
    </source>
</evidence>
<dbReference type="InterPro" id="IPR026932">
    <property type="entry name" value="MYRF_ICA"/>
</dbReference>
<dbReference type="Pfam" id="PF05224">
    <property type="entry name" value="NDT80_PhoG"/>
    <property type="match status" value="1"/>
</dbReference>
<feature type="compositionally biased region" description="Low complexity" evidence="8">
    <location>
        <begin position="863"/>
        <end position="898"/>
    </location>
</feature>
<feature type="region of interest" description="Disordered" evidence="8">
    <location>
        <begin position="70"/>
        <end position="92"/>
    </location>
</feature>
<organism evidence="12 13">
    <name type="scientific">Biomphalaria glabrata</name>
    <name type="common">Bloodfluke planorb</name>
    <name type="synonym">Freshwater snail</name>
    <dbReference type="NCBI Taxonomy" id="6526"/>
    <lineage>
        <taxon>Eukaryota</taxon>
        <taxon>Metazoa</taxon>
        <taxon>Spiralia</taxon>
        <taxon>Lophotrochozoa</taxon>
        <taxon>Mollusca</taxon>
        <taxon>Gastropoda</taxon>
        <taxon>Heterobranchia</taxon>
        <taxon>Euthyneura</taxon>
        <taxon>Panpulmonata</taxon>
        <taxon>Hygrophila</taxon>
        <taxon>Lymnaeoidea</taxon>
        <taxon>Planorbidae</taxon>
        <taxon>Biomphalaria</taxon>
    </lineage>
</organism>
<keyword evidence="3 9" id="KW-0812">Transmembrane</keyword>
<dbReference type="OrthoDB" id="27041at2759"/>
<dbReference type="VEuPathDB" id="VectorBase:BGLAX_042825"/>
<feature type="region of interest" description="Disordered" evidence="8">
    <location>
        <begin position="294"/>
        <end position="321"/>
    </location>
</feature>
<dbReference type="GO" id="GO:0005789">
    <property type="term" value="C:endoplasmic reticulum membrane"/>
    <property type="evidence" value="ECO:0007669"/>
    <property type="project" value="TreeGrafter"/>
</dbReference>
<comment type="subcellular location">
    <subcellularLocation>
        <location evidence="1">Membrane</location>
        <topology evidence="1">Single-pass membrane protein</topology>
    </subcellularLocation>
</comment>
<feature type="compositionally biased region" description="Low complexity" evidence="8">
    <location>
        <begin position="760"/>
        <end position="788"/>
    </location>
</feature>
<evidence type="ECO:0000259" key="10">
    <source>
        <dbReference type="PROSITE" id="PS51517"/>
    </source>
</evidence>
<dbReference type="InterPro" id="IPR024061">
    <property type="entry name" value="NDT80_DNA-bd_dom"/>
</dbReference>
<evidence type="ECO:0000256" key="3">
    <source>
        <dbReference type="ARBA" id="ARBA00022692"/>
    </source>
</evidence>
<evidence type="ECO:0000256" key="6">
    <source>
        <dbReference type="ARBA" id="ARBA00023136"/>
    </source>
</evidence>
<evidence type="ECO:0008006" key="14">
    <source>
        <dbReference type="Google" id="ProtNLM"/>
    </source>
</evidence>
<name>A0A2C9K8J6_BIOGL</name>
<protein>
    <recommendedName>
        <fullName evidence="14">Myelin regulatory factor</fullName>
    </recommendedName>
</protein>
<dbReference type="GO" id="GO:0045893">
    <property type="term" value="P:positive regulation of DNA-templated transcription"/>
    <property type="evidence" value="ECO:0007669"/>
    <property type="project" value="TreeGrafter"/>
</dbReference>
<dbReference type="SUPFAM" id="SSF49417">
    <property type="entry name" value="p53-like transcription factors"/>
    <property type="match status" value="1"/>
</dbReference>
<dbReference type="VEuPathDB" id="VectorBase:BGLB016513"/>
<dbReference type="InterPro" id="IPR008967">
    <property type="entry name" value="p53-like_TF_DNA-bd_sf"/>
</dbReference>
<dbReference type="Pfam" id="PF13887">
    <property type="entry name" value="MYRF_ICA"/>
    <property type="match status" value="1"/>
</dbReference>
<evidence type="ECO:0000313" key="12">
    <source>
        <dbReference type="EnsemblMetazoa" id="BGLB016513-PA"/>
    </source>
</evidence>
<dbReference type="EnsemblMetazoa" id="BGLB016513-RA">
    <property type="protein sequence ID" value="BGLB016513-PA"/>
    <property type="gene ID" value="BGLB016513"/>
</dbReference>
<dbReference type="InterPro" id="IPR030392">
    <property type="entry name" value="S74_ICA"/>
</dbReference>
<dbReference type="InterPro" id="IPR025719">
    <property type="entry name" value="MYRF_C2"/>
</dbReference>
<evidence type="ECO:0000256" key="7">
    <source>
        <dbReference type="PROSITE-ProRule" id="PRU00850"/>
    </source>
</evidence>
<feature type="compositionally biased region" description="Polar residues" evidence="8">
    <location>
        <begin position="748"/>
        <end position="759"/>
    </location>
</feature>
<reference evidence="12" key="1">
    <citation type="submission" date="2020-05" db="UniProtKB">
        <authorList>
            <consortium name="EnsemblMetazoa"/>
        </authorList>
    </citation>
    <scope>IDENTIFICATION</scope>
    <source>
        <strain evidence="12">BB02</strain>
    </source>
</reference>
<feature type="compositionally biased region" description="Polar residues" evidence="8">
    <location>
        <begin position="123"/>
        <end position="132"/>
    </location>
</feature>
<dbReference type="AlphaFoldDB" id="A0A2C9K8J6"/>
<accession>A0A2C9K8J6</accession>
<dbReference type="GO" id="GO:0003700">
    <property type="term" value="F:DNA-binding transcription factor activity"/>
    <property type="evidence" value="ECO:0007669"/>
    <property type="project" value="UniProtKB-UniRule"/>
</dbReference>
<feature type="domain" description="Peptidase S74" evidence="11">
    <location>
        <begin position="606"/>
        <end position="716"/>
    </location>
</feature>
<feature type="region of interest" description="Disordered" evidence="8">
    <location>
        <begin position="859"/>
        <end position="898"/>
    </location>
</feature>
<evidence type="ECO:0000256" key="5">
    <source>
        <dbReference type="ARBA" id="ARBA00023125"/>
    </source>
</evidence>
<sequence length="1173" mass="129898">MDMVLTDDQGILGREFGIDNPGCDLFPSDLEDILRSENSLNLSEEAFQIALGHHTPYIHGSNGSCSLGHHGLPGHGLGQGHALHESPSAHRSVAEQLNDQMMQHHLQTQQFQNSGQQQQQQQHLSPSSCEHQGQQHPYRHPHQSQQHQQQQHTPPYCSIPGQPQLSYEVPAYDQTHSGHTSLPDSPPDSSSEPYSPDHHQVMNELKSTIPGSIPTLSHQSMYLGHNNRLPGMMSSKAPLAYSGDPLKLSPLQQGSSPIHQQPQRPGMPYPASMSIGHSMQPMQISPPLLQSMHHIGSMSTPNPSTKKRKYSESPTGTLNPSMMHHSMLSIKQEPPGGQLNYIGECNGDDDDMTNFDVDSNGAFIDNTYQVIKWLPYNQNQWVILTDGDLKDLPSPQYRVDADKGFNFSVPDEAFVCQKKNHFQVTVHMRLHGNAKYVRTPEGVRRIENFFLHFYGVKMESPNQSIKIEQSQSDRSKKSFHPVKVDLTPDQETKVTVGRLHFSETTSNNMRKKGKPNPDQRYFLLVVSLHAHSGDKDYMLVGSVSDRIIVRASNPGQFDSEVEVLWQKGQNESVFHIGKVGVNTDHPDESLTVHGNLRLTGHITQPSDIRAKENIQEINSKNQLENVSKLRIYKYSYKEDYAQNAGIPPDCLTDTGVIAQEIQKVIPDAVVETGDIILPSGETIENFLVVNKDRIFMENVGAVKELCKLTDNLEVRINQLEKMSHKLDKLKRFDSIKSTQSNKSLASTVSCKSSATTNNDSNSLSKQSMNSSSIGRSSSSNGSRNSSRSQIYKGGKLSLPDKFPLPAKINCSNRLRCVSIIILISIMALCLGALALLYILERQKADTSLPSVANTPVDSDLKPTVSTNSLSSTSSTTVLYSPSPTTMSTTTTSSTSTTTRRVTLAPLPTQSGNQMVVPPFPACSGGYCEKYCCPPPHEDENNVVVIGGGEGGGMESPNYSVSENEPGNKGDEEESKTTNIITTKLPQVIVHIPSGSNPDGYVISNMDGNSPMYNVINHNIGGKKVYKRGADDAPRPTIRISQLNYILDDNFCVPNNCHTNNYTYYVPLNTSFGFDQIELEFSTPTTSHMALCNSRFMWICPTANVDSQITGEILQHKNIAKWSLSIGNHFRTILQFKVIHSIKGHSVTTEDACTLESNEDYVVMKYLIQFQRTC</sequence>
<feature type="compositionally biased region" description="Low complexity" evidence="8">
    <location>
        <begin position="143"/>
        <end position="155"/>
    </location>
</feature>
<evidence type="ECO:0000313" key="13">
    <source>
        <dbReference type="Proteomes" id="UP000076420"/>
    </source>
</evidence>
<feature type="domain" description="NDT80" evidence="10">
    <location>
        <begin position="302"/>
        <end position="561"/>
    </location>
</feature>
<dbReference type="PANTHER" id="PTHR13029">
    <property type="match status" value="1"/>
</dbReference>
<keyword evidence="5 7" id="KW-0238">DNA-binding</keyword>
<gene>
    <name evidence="12" type="primary">106057857</name>
</gene>
<dbReference type="PROSITE" id="PS51688">
    <property type="entry name" value="ICA"/>
    <property type="match status" value="1"/>
</dbReference>
<feature type="compositionally biased region" description="Polar residues" evidence="8">
    <location>
        <begin position="250"/>
        <end position="263"/>
    </location>
</feature>
<feature type="compositionally biased region" description="Low complexity" evidence="8">
    <location>
        <begin position="107"/>
        <end position="122"/>
    </location>
</feature>
<dbReference type="Proteomes" id="UP000076420">
    <property type="component" value="Unassembled WGS sequence"/>
</dbReference>
<dbReference type="GO" id="GO:0043565">
    <property type="term" value="F:sequence-specific DNA binding"/>
    <property type="evidence" value="ECO:0007669"/>
    <property type="project" value="TreeGrafter"/>
</dbReference>